<name>A0A0D3DVW5_BRAOL</name>
<reference evidence="2" key="2">
    <citation type="submission" date="2015-03" db="UniProtKB">
        <authorList>
            <consortium name="EnsemblPlants"/>
        </authorList>
    </citation>
    <scope>IDENTIFICATION</scope>
</reference>
<evidence type="ECO:0000313" key="2">
    <source>
        <dbReference type="EnsemblPlants" id="Bo8g100660.1"/>
    </source>
</evidence>
<keyword evidence="1" id="KW-0472">Membrane</keyword>
<dbReference type="GO" id="GO:0016020">
    <property type="term" value="C:membrane"/>
    <property type="evidence" value="ECO:0007669"/>
    <property type="project" value="InterPro"/>
</dbReference>
<feature type="transmembrane region" description="Helical" evidence="1">
    <location>
        <begin position="81"/>
        <end position="99"/>
    </location>
</feature>
<accession>A0A0D3DVW5</accession>
<evidence type="ECO:0000313" key="3">
    <source>
        <dbReference type="Proteomes" id="UP000032141"/>
    </source>
</evidence>
<dbReference type="SUPFAM" id="SSF103473">
    <property type="entry name" value="MFS general substrate transporter"/>
    <property type="match status" value="1"/>
</dbReference>
<feature type="transmembrane region" description="Helical" evidence="1">
    <location>
        <begin position="321"/>
        <end position="340"/>
    </location>
</feature>
<dbReference type="PANTHER" id="PTHR23516">
    <property type="entry name" value="SAM (S-ADENOSYL METHIONINE) TRANSPORTER"/>
    <property type="match status" value="1"/>
</dbReference>
<dbReference type="STRING" id="109376.A0A0D3DVW5"/>
<keyword evidence="1" id="KW-0812">Transmembrane</keyword>
<dbReference type="eggNOG" id="KOG4332">
    <property type="taxonomic scope" value="Eukaryota"/>
</dbReference>
<dbReference type="EnsemblPlants" id="Bo8g100660.1">
    <property type="protein sequence ID" value="Bo8g100660.1"/>
    <property type="gene ID" value="Bo8g100660"/>
</dbReference>
<sequence length="473" mass="52784">MGVVIESFVWEPTSSVFVFFLLSTFLSIFLFPYFAKSRTFGTFDHAVSSSFARFQRWFLAIYTLSSGKRFLLLSSDAISRFMDLNFFFAAVMEGIWSVYGESELASYGVSKESTVSYLCVGYSSSLVLGPLLGVLSDLIGQKRICLLYCVLHFVVGVWKRITMSPSAWFANVCLSLAGLIHSFGFETWLVVEHEKQSQRNDSLNETFWLMTFLESASLIGGQVLANWLAGGNVQSGVALSATASLFLSVVAIVCIVRTAKEPVKTLPLRDYSAAFYAYVLGDKRIWFLGTAQACLQFSTAVFWILWAPTIVADGREVNLGLIYPCFLGSRMLGSTVFPWLMSGQSFLRLEDCLVYIYAILAVVFSIVAYDYQEISTLIVLFCLYHGFAGLVLPLLARLRTMYVPNELRGGMISLSQIPANAAILFCLIQRGYSDKIENSTMMALSSVSLFSASGCIYLLRRWGKSPHQDWHKL</sequence>
<feature type="transmembrane region" description="Helical" evidence="1">
    <location>
        <begin position="377"/>
        <end position="396"/>
    </location>
</feature>
<evidence type="ECO:0008006" key="4">
    <source>
        <dbReference type="Google" id="ProtNLM"/>
    </source>
</evidence>
<feature type="transmembrane region" description="Helical" evidence="1">
    <location>
        <begin position="206"/>
        <end position="225"/>
    </location>
</feature>
<evidence type="ECO:0000256" key="1">
    <source>
        <dbReference type="SAM" id="Phobius"/>
    </source>
</evidence>
<dbReference type="PANTHER" id="PTHR23516:SF2">
    <property type="entry name" value="MOLYBDATE-ANION TRANSPORTER"/>
    <property type="match status" value="1"/>
</dbReference>
<keyword evidence="3" id="KW-1185">Reference proteome</keyword>
<feature type="transmembrane region" description="Helical" evidence="1">
    <location>
        <begin position="16"/>
        <end position="35"/>
    </location>
</feature>
<dbReference type="InterPro" id="IPR036259">
    <property type="entry name" value="MFS_trans_sf"/>
</dbReference>
<feature type="transmembrane region" description="Helical" evidence="1">
    <location>
        <begin position="237"/>
        <end position="259"/>
    </location>
</feature>
<dbReference type="GO" id="GO:0015098">
    <property type="term" value="F:molybdate ion transmembrane transporter activity"/>
    <property type="evidence" value="ECO:0007669"/>
    <property type="project" value="InterPro"/>
</dbReference>
<dbReference type="Proteomes" id="UP000032141">
    <property type="component" value="Chromosome C8"/>
</dbReference>
<dbReference type="InterPro" id="IPR008509">
    <property type="entry name" value="MOT2/MFSD5"/>
</dbReference>
<keyword evidence="1" id="KW-1133">Transmembrane helix</keyword>
<dbReference type="HOGENOM" id="CLU_049670_0_0_1"/>
<feature type="transmembrane region" description="Helical" evidence="1">
    <location>
        <begin position="417"/>
        <end position="433"/>
    </location>
</feature>
<feature type="transmembrane region" description="Helical" evidence="1">
    <location>
        <begin position="167"/>
        <end position="185"/>
    </location>
</feature>
<dbReference type="AlphaFoldDB" id="A0A0D3DVW5"/>
<reference evidence="2 3" key="1">
    <citation type="journal article" date="2014" name="Genome Biol.">
        <title>Transcriptome and methylome profiling reveals relics of genome dominance in the mesopolyploid Brassica oleracea.</title>
        <authorList>
            <person name="Parkin I.A."/>
            <person name="Koh C."/>
            <person name="Tang H."/>
            <person name="Robinson S.J."/>
            <person name="Kagale S."/>
            <person name="Clarke W.E."/>
            <person name="Town C.D."/>
            <person name="Nixon J."/>
            <person name="Krishnakumar V."/>
            <person name="Bidwell S.L."/>
            <person name="Denoeud F."/>
            <person name="Belcram H."/>
            <person name="Links M.G."/>
            <person name="Just J."/>
            <person name="Clarke C."/>
            <person name="Bender T."/>
            <person name="Huebert T."/>
            <person name="Mason A.S."/>
            <person name="Pires J.C."/>
            <person name="Barker G."/>
            <person name="Moore J."/>
            <person name="Walley P.G."/>
            <person name="Manoli S."/>
            <person name="Batley J."/>
            <person name="Edwards D."/>
            <person name="Nelson M.N."/>
            <person name="Wang X."/>
            <person name="Paterson A.H."/>
            <person name="King G."/>
            <person name="Bancroft I."/>
            <person name="Chalhoub B."/>
            <person name="Sharpe A.G."/>
        </authorList>
    </citation>
    <scope>NUCLEOTIDE SEQUENCE</scope>
    <source>
        <strain evidence="2 3">cv. TO1000</strain>
    </source>
</reference>
<feature type="transmembrane region" description="Helical" evidence="1">
    <location>
        <begin position="114"/>
        <end position="132"/>
    </location>
</feature>
<proteinExistence type="predicted"/>
<dbReference type="Pfam" id="PF05631">
    <property type="entry name" value="MFS_5"/>
    <property type="match status" value="1"/>
</dbReference>
<dbReference type="Gene3D" id="1.20.1250.20">
    <property type="entry name" value="MFS general substrate transporter like domains"/>
    <property type="match status" value="1"/>
</dbReference>
<organism evidence="2 3">
    <name type="scientific">Brassica oleracea var. oleracea</name>
    <dbReference type="NCBI Taxonomy" id="109376"/>
    <lineage>
        <taxon>Eukaryota</taxon>
        <taxon>Viridiplantae</taxon>
        <taxon>Streptophyta</taxon>
        <taxon>Embryophyta</taxon>
        <taxon>Tracheophyta</taxon>
        <taxon>Spermatophyta</taxon>
        <taxon>Magnoliopsida</taxon>
        <taxon>eudicotyledons</taxon>
        <taxon>Gunneridae</taxon>
        <taxon>Pentapetalae</taxon>
        <taxon>rosids</taxon>
        <taxon>malvids</taxon>
        <taxon>Brassicales</taxon>
        <taxon>Brassicaceae</taxon>
        <taxon>Brassiceae</taxon>
        <taxon>Brassica</taxon>
    </lineage>
</organism>
<feature type="transmembrane region" description="Helical" evidence="1">
    <location>
        <begin position="285"/>
        <end position="306"/>
    </location>
</feature>
<feature type="transmembrane region" description="Helical" evidence="1">
    <location>
        <begin position="439"/>
        <end position="459"/>
    </location>
</feature>
<feature type="transmembrane region" description="Helical" evidence="1">
    <location>
        <begin position="352"/>
        <end position="371"/>
    </location>
</feature>
<dbReference type="OMA" id="CLYHGFA"/>
<dbReference type="Gramene" id="Bo8g100660.1">
    <property type="protein sequence ID" value="Bo8g100660.1"/>
    <property type="gene ID" value="Bo8g100660"/>
</dbReference>
<protein>
    <recommendedName>
        <fullName evidence="4">Major facilitator superfamily (MFS) profile domain-containing protein</fullName>
    </recommendedName>
</protein>